<keyword evidence="3" id="KW-1185">Reference proteome</keyword>
<organism evidence="2 3">
    <name type="scientific">Cylicocyclus nassatus</name>
    <name type="common">Nematode worm</name>
    <dbReference type="NCBI Taxonomy" id="53992"/>
    <lineage>
        <taxon>Eukaryota</taxon>
        <taxon>Metazoa</taxon>
        <taxon>Ecdysozoa</taxon>
        <taxon>Nematoda</taxon>
        <taxon>Chromadorea</taxon>
        <taxon>Rhabditida</taxon>
        <taxon>Rhabditina</taxon>
        <taxon>Rhabditomorpha</taxon>
        <taxon>Strongyloidea</taxon>
        <taxon>Strongylidae</taxon>
        <taxon>Cylicocyclus</taxon>
    </lineage>
</organism>
<name>A0AA36GNI7_CYLNA</name>
<evidence type="ECO:0000313" key="2">
    <source>
        <dbReference type="EMBL" id="CAJ0595317.1"/>
    </source>
</evidence>
<gene>
    <name evidence="2" type="ORF">CYNAS_LOCUS7300</name>
</gene>
<reference evidence="2" key="1">
    <citation type="submission" date="2023-07" db="EMBL/GenBank/DDBJ databases">
        <authorList>
            <consortium name="CYATHOMIX"/>
        </authorList>
    </citation>
    <scope>NUCLEOTIDE SEQUENCE</scope>
    <source>
        <strain evidence="2">N/A</strain>
    </source>
</reference>
<proteinExistence type="predicted"/>
<accession>A0AA36GNI7</accession>
<dbReference type="AlphaFoldDB" id="A0AA36GNI7"/>
<dbReference type="EMBL" id="CATQJL010000112">
    <property type="protein sequence ID" value="CAJ0595317.1"/>
    <property type="molecule type" value="Genomic_DNA"/>
</dbReference>
<evidence type="ECO:0000256" key="1">
    <source>
        <dbReference type="SAM" id="MobiDB-lite"/>
    </source>
</evidence>
<sequence>MFHAIVEHEYAKLRTISRLRDSADRKEFSLDKRGDVMRVEAPQNQERFREGSPAAGIGHTIPPSPAIPAIPVISAEFL</sequence>
<protein>
    <submittedName>
        <fullName evidence="2">Uncharacterized protein</fullName>
    </submittedName>
</protein>
<dbReference type="Proteomes" id="UP001176961">
    <property type="component" value="Unassembled WGS sequence"/>
</dbReference>
<evidence type="ECO:0000313" key="3">
    <source>
        <dbReference type="Proteomes" id="UP001176961"/>
    </source>
</evidence>
<comment type="caution">
    <text evidence="2">The sequence shown here is derived from an EMBL/GenBank/DDBJ whole genome shotgun (WGS) entry which is preliminary data.</text>
</comment>
<feature type="region of interest" description="Disordered" evidence="1">
    <location>
        <begin position="41"/>
        <end position="62"/>
    </location>
</feature>